<dbReference type="Gene3D" id="3.40.50.300">
    <property type="entry name" value="P-loop containing nucleotide triphosphate hydrolases"/>
    <property type="match status" value="1"/>
</dbReference>
<dbReference type="Pfam" id="PF00004">
    <property type="entry name" value="AAA"/>
    <property type="match status" value="1"/>
</dbReference>
<dbReference type="InterPro" id="IPR003593">
    <property type="entry name" value="AAA+_ATPase"/>
</dbReference>
<comment type="caution">
    <text evidence="2">The sequence shown here is derived from an EMBL/GenBank/DDBJ whole genome shotgun (WGS) entry which is preliminary data.</text>
</comment>
<reference evidence="2 3" key="1">
    <citation type="submission" date="2023-07" db="EMBL/GenBank/DDBJ databases">
        <title>Sorghum-associated microbial communities from plants grown in Nebraska, USA.</title>
        <authorList>
            <person name="Schachtman D."/>
        </authorList>
    </citation>
    <scope>NUCLEOTIDE SEQUENCE [LARGE SCALE GENOMIC DNA]</scope>
    <source>
        <strain evidence="2 3">3262</strain>
    </source>
</reference>
<accession>A0ABU1T8G4</accession>
<name>A0ABU1T8G4_9SPHI</name>
<dbReference type="SMART" id="SM00382">
    <property type="entry name" value="AAA"/>
    <property type="match status" value="1"/>
</dbReference>
<dbReference type="RefSeq" id="WP_310093717.1">
    <property type="nucleotide sequence ID" value="NZ_JAVDUU010000002.1"/>
</dbReference>
<keyword evidence="3" id="KW-1185">Reference proteome</keyword>
<proteinExistence type="predicted"/>
<dbReference type="SUPFAM" id="SSF52540">
    <property type="entry name" value="P-loop containing nucleoside triphosphate hydrolases"/>
    <property type="match status" value="1"/>
</dbReference>
<dbReference type="InterPro" id="IPR027417">
    <property type="entry name" value="P-loop_NTPase"/>
</dbReference>
<dbReference type="InterPro" id="IPR009003">
    <property type="entry name" value="Peptidase_S1_PA"/>
</dbReference>
<organism evidence="2 3">
    <name type="scientific">Mucilaginibacter pocheonensis</name>
    <dbReference type="NCBI Taxonomy" id="398050"/>
    <lineage>
        <taxon>Bacteria</taxon>
        <taxon>Pseudomonadati</taxon>
        <taxon>Bacteroidota</taxon>
        <taxon>Sphingobacteriia</taxon>
        <taxon>Sphingobacteriales</taxon>
        <taxon>Sphingobacteriaceae</taxon>
        <taxon>Mucilaginibacter</taxon>
    </lineage>
</organism>
<dbReference type="Proteomes" id="UP001247620">
    <property type="component" value="Unassembled WGS sequence"/>
</dbReference>
<dbReference type="InterPro" id="IPR003959">
    <property type="entry name" value="ATPase_AAA_core"/>
</dbReference>
<evidence type="ECO:0000313" key="3">
    <source>
        <dbReference type="Proteomes" id="UP001247620"/>
    </source>
</evidence>
<evidence type="ECO:0000313" key="2">
    <source>
        <dbReference type="EMBL" id="MDR6941679.1"/>
    </source>
</evidence>
<dbReference type="SUPFAM" id="SSF50494">
    <property type="entry name" value="Trypsin-like serine proteases"/>
    <property type="match status" value="1"/>
</dbReference>
<evidence type="ECO:0000259" key="1">
    <source>
        <dbReference type="SMART" id="SM00382"/>
    </source>
</evidence>
<sequence>MNPIDPFILQVRTAEGGLGTGLIVLPEHAPDQAYVLTALHLLREQDHLPLAEKTGISLVFHQQAEPYTLTASDGLLIGDNLETEDLAILIVPRSALPAAISSQPGPRLISLGGQEQDAVTSGYPKATENRHRLSLYQCRLLGDREYPDELQLEVSDPLTENHDAADLVEGYSGGPVYLEVRGAAGIAAIFLGYDELTRRIKAMRCSFVNILLGRNGLPELALPTMETDTVILDDLAQLQQNTARVLRRIQTDCGGIRLERSVLGENLRGLLAAHKLTIVYGRPGMGKSALVKAALTESSDTALIALQGEQLDRPSIKAIFSDAPFGIRTAVEKLLDSPALPAQKILLVDSIEKLLETTNADTVIDLFSLLRERRDLRLVLTTRSYALDQLKLRFLQQYSRYGDLEVTALSEPELSQLTNVFPFLVPLLAQPSLKRILEIPFNIDKATRIKAAAFNGITSERAFKTLMWEQLIEQAATRPLAHDRERRPRTFTEAARQRATALTPYVAVTGVDAATLAELVRDELLEADPVRPAFVAPAHDIYEDWALTRLIEAAFRQHIISATIQDFYAHIGEAPAMRRAFRLWIAEELHLADYNISDLISRSLHDPAIGRQWQDEILIAIMQSPYSQRFLATHQDLLLADGHQLFRRCALLLRVACQTPDLRLVPLLDSDEQNYIYHNHYLRPYGDGWANLLYFIEQHLDELAPSYAQIIPVVRQWQKTLQLVAELPPEAASAARIQYQYFRYFLAHYDDEDFEAPKERDDKKGIELLYRTAALIPNQVGELLDLLLARTARESYKISGLLDDMGKKALSFEHSLQLVKLFPDKIIALARRSWFYRRPSAEELEQAGRRSRLLPYVRQESTEEQFGVTEKFGDRHSPPCAYQTPAWHLLNNHPRQALAFLLEVFDHFAETMFASDYLQRESSMWPDDQRRELTLVFADGQTVTQKASRSLWNQYRGRYIATPYLLTALLMTLEKWLLDWAEMATDAEMDAETRKMARKLVRNQADQLLRRSHSIAVSAVVVSAAKAYPDLLADLVLPVLEFAELYNWDLNRQVSERGQRPGGYDVPDYIKQEVKRADGQPQHRIPLHIFVQRLNDSGLQAAVYALLDRMKVAARPEDTQWRLLLAQMDLRDAEVLAELPQGKLVQPKIDPDLEPVVEEARQQQAELQPVRRSGDWNLRKWQNETVDADGYAAWQEHYRVVSRLRAQTDTTRLFVYPGITAAIGIRDYFDQLSAAEKDWCIEKIFYIAAAEIQSSHQAFPDHQDKSYSAFDPEPALWALVALAVHTDGETRQQARGLLFAGLIYIHNDLQREVLFDRFRAVIWPVDPGFALAIIAGLVRYAGIAHLYQRIRHYQPAYYYRSAQRRSKWGRLRQRWADKLGTLLLGRERYQAKIEAQAQTASDQWLEVFNAQANAIAEDVLEGEQTLVFPATVAPAAIQPLTDAFSLLPVSGHADVTAPFLEFMITFMAGQIHRDTDHGQEKIPYELQQHFTKALAAFLLHQPSAGALATFTKLWNEVFHGTSQPKYYNDPRVELIKMTLKEMLWALDLSGAYPHAFWAIWQFMAAQRKVMPTRAFDALLLFNSGLRLNQTWPGLAGHQGFFKDLIGTLSDVEETARLLSGIGFDHLMPEALEWYSELIRNKDLAEEKAVFLTEKLIINTYYNRGIRQTVKGNYVLRSSLAHILDRLIDASSATAFVIRDDLLSVN</sequence>
<feature type="domain" description="AAA+ ATPase" evidence="1">
    <location>
        <begin position="273"/>
        <end position="402"/>
    </location>
</feature>
<protein>
    <recommendedName>
        <fullName evidence="1">AAA+ ATPase domain-containing protein</fullName>
    </recommendedName>
</protein>
<dbReference type="EMBL" id="JAVDUU010000002">
    <property type="protein sequence ID" value="MDR6941679.1"/>
    <property type="molecule type" value="Genomic_DNA"/>
</dbReference>
<gene>
    <name evidence="2" type="ORF">J2W55_001521</name>
</gene>